<keyword evidence="1" id="KW-0732">Signal</keyword>
<dbReference type="RefSeq" id="WP_328939803.1">
    <property type="nucleotide sequence ID" value="NZ_CP108133.1"/>
</dbReference>
<evidence type="ECO:0008006" key="4">
    <source>
        <dbReference type="Google" id="ProtNLM"/>
    </source>
</evidence>
<evidence type="ECO:0000313" key="2">
    <source>
        <dbReference type="EMBL" id="WTP54476.1"/>
    </source>
</evidence>
<dbReference type="SUPFAM" id="SSF50370">
    <property type="entry name" value="Ricin B-like lectins"/>
    <property type="match status" value="1"/>
</dbReference>
<dbReference type="CDD" id="cd23415">
    <property type="entry name" value="beta-trefoil_Ricin_AH"/>
    <property type="match status" value="1"/>
</dbReference>
<dbReference type="Gene3D" id="2.80.10.50">
    <property type="match status" value="1"/>
</dbReference>
<feature type="signal peptide" evidence="1">
    <location>
        <begin position="1"/>
        <end position="27"/>
    </location>
</feature>
<keyword evidence="3" id="KW-1185">Reference proteome</keyword>
<gene>
    <name evidence="2" type="ORF">OG288_42835</name>
</gene>
<proteinExistence type="predicted"/>
<dbReference type="InterPro" id="IPR035992">
    <property type="entry name" value="Ricin_B-like_lectins"/>
</dbReference>
<dbReference type="EMBL" id="CP108133">
    <property type="protein sequence ID" value="WTP54476.1"/>
    <property type="molecule type" value="Genomic_DNA"/>
</dbReference>
<protein>
    <recommendedName>
        <fullName evidence="4">Ricin B lectin domain-containing protein</fullName>
    </recommendedName>
</protein>
<sequence>MDLRKRHTVTALAAMALVVSGAGTGSAASTADVVNTFENQATGGCLDSSYVNANRTNGCGTPEQNWNVHKYNDGTVELRAITNWDFCLGHDGIALRMQYCDNSQGQSWIVKHWLDHTIRFENQQAAGYCIDDNQIQGMRLMPCSSATYQSWY</sequence>
<organism evidence="2 3">
    <name type="scientific">Streptomyces tauricus</name>
    <dbReference type="NCBI Taxonomy" id="68274"/>
    <lineage>
        <taxon>Bacteria</taxon>
        <taxon>Bacillati</taxon>
        <taxon>Actinomycetota</taxon>
        <taxon>Actinomycetes</taxon>
        <taxon>Kitasatosporales</taxon>
        <taxon>Streptomycetaceae</taxon>
        <taxon>Streptomyces</taxon>
        <taxon>Streptomyces aurantiacus group</taxon>
    </lineage>
</organism>
<dbReference type="Proteomes" id="UP001432166">
    <property type="component" value="Chromosome"/>
</dbReference>
<dbReference type="PROSITE" id="PS50231">
    <property type="entry name" value="RICIN_B_LECTIN"/>
    <property type="match status" value="1"/>
</dbReference>
<feature type="chain" id="PRO_5046449210" description="Ricin B lectin domain-containing protein" evidence="1">
    <location>
        <begin position="28"/>
        <end position="152"/>
    </location>
</feature>
<evidence type="ECO:0000313" key="3">
    <source>
        <dbReference type="Proteomes" id="UP001432166"/>
    </source>
</evidence>
<reference evidence="2" key="1">
    <citation type="submission" date="2022-10" db="EMBL/GenBank/DDBJ databases">
        <title>The complete genomes of actinobacterial strains from the NBC collection.</title>
        <authorList>
            <person name="Joergensen T.S."/>
            <person name="Alvarez Arevalo M."/>
            <person name="Sterndorff E.B."/>
            <person name="Faurdal D."/>
            <person name="Vuksanovic O."/>
            <person name="Mourched A.-S."/>
            <person name="Charusanti P."/>
            <person name="Shaw S."/>
            <person name="Blin K."/>
            <person name="Weber T."/>
        </authorList>
    </citation>
    <scope>NUCLEOTIDE SEQUENCE</scope>
    <source>
        <strain evidence="2">NBC_00189</strain>
    </source>
</reference>
<evidence type="ECO:0000256" key="1">
    <source>
        <dbReference type="SAM" id="SignalP"/>
    </source>
</evidence>
<accession>A0ABZ1JVZ9</accession>
<name>A0ABZ1JVZ9_9ACTN</name>